<dbReference type="InterPro" id="IPR001849">
    <property type="entry name" value="PH_domain"/>
</dbReference>
<dbReference type="Proteomes" id="UP000822369">
    <property type="component" value="Chromosome 4"/>
</dbReference>
<dbReference type="AlphaFoldDB" id="A0A9D3BWD8"/>
<evidence type="ECO:0000313" key="4">
    <source>
        <dbReference type="Proteomes" id="UP000822369"/>
    </source>
</evidence>
<dbReference type="PANTHER" id="PTHR21538:SF26">
    <property type="entry name" value="ANILLIN ISOFORM X1"/>
    <property type="match status" value="1"/>
</dbReference>
<dbReference type="GO" id="GO:0000281">
    <property type="term" value="P:mitotic cytokinesis"/>
    <property type="evidence" value="ECO:0007669"/>
    <property type="project" value="TreeGrafter"/>
</dbReference>
<feature type="compositionally biased region" description="Polar residues" evidence="1">
    <location>
        <begin position="574"/>
        <end position="593"/>
    </location>
</feature>
<feature type="compositionally biased region" description="Basic and acidic residues" evidence="1">
    <location>
        <begin position="507"/>
        <end position="524"/>
    </location>
</feature>
<dbReference type="Pfam" id="PF08174">
    <property type="entry name" value="Anillin"/>
    <property type="match status" value="1"/>
</dbReference>
<dbReference type="GO" id="GO:0005826">
    <property type="term" value="C:actomyosin contractile ring"/>
    <property type="evidence" value="ECO:0007669"/>
    <property type="project" value="TreeGrafter"/>
</dbReference>
<evidence type="ECO:0000259" key="2">
    <source>
        <dbReference type="PROSITE" id="PS50003"/>
    </source>
</evidence>
<dbReference type="EMBL" id="JAAVVJ010000004">
    <property type="protein sequence ID" value="KAF7225142.1"/>
    <property type="molecule type" value="Genomic_DNA"/>
</dbReference>
<reference evidence="3" key="1">
    <citation type="submission" date="2020-03" db="EMBL/GenBank/DDBJ databases">
        <title>Intra-Species Differences in Population Size shape Life History and Genome Evolution.</title>
        <authorList>
            <person name="Willemsen D."/>
            <person name="Cui R."/>
            <person name="Valenzano D.R."/>
        </authorList>
    </citation>
    <scope>NUCLEOTIDE SEQUENCE</scope>
    <source>
        <strain evidence="3">GRZ</strain>
        <tissue evidence="3">Whole</tissue>
    </source>
</reference>
<sequence>MEAREEDGGKANANLKRQREPLSDSEGNAVPAPEMKDGLKRRRLEAAGRENQSPKPSTSGRLAALQTKPDTPMIPSVRSRVQLLAQRRDVQRCFSDPGAEGSSVNTKDIKGHLLGEEEFNERLERFKAPVFQASPTPAEIPANPSPRARSRFVSGIQQKLQCSTTPSSKQAFSIRQERERELNQLSFQPISENAWLKRSNSDSSLTSQVHDDDDDDDTEMKDGSFIEMLKSATEGPANPAGEGTSSESAAVASAEKQNAHRDEEGQEEEHKAADVNNEQPGFLQPEALAVLQLSFSEEHSLSELQTAERDGFLQSTLLDESNTKETSQVFRGTEDKSEVFTFDEEETMNCSSYSEEGIEPSTDEELRVWRYPQGKVVEDEEERQLLTNKEGRELETFSEDKDKEDGFTRYNKPADPHADISSEADGSPEPQNRGNLTPEMRSMVDDSVMEKADVDEETLKSRESCGVGILIRNNDAFQQWKESQAGSVERETRALRDSRPEAQSGSADHDAGTHSDGNDGEAQRSTEIQLDSCEMEADSSGVRQDYVNKLAAGSQRIENPKRVTFILEPELINSSPVTESDTSMESRTETSLSDDGLSSHDETGTAEVIDKMFEEVLECAGNVEEKERVDEDAEDCDSGIGACSGDKDKMDTDVQKETSEEATEEGKNESNKLDSYGDELLTFPPSVILSPLSKSVEAAVTPMRLAAAQESSSSSLLLTPEETSTPPADFAPLYSVDAYRTQRQSKLPATQGVTPAAQRRATEVSEPQPLVNTKERIAALNEEAVKLQTVISQTLQALSCCTDEDHGRGSLEEAEAEKLLLVSCEKRSALLAEVTRLREEKSSESEGASTEEQQPCRGTVSITNIQLPLKVEFVCSSQNRAGRPSHYFFVLIRYGPCHIVATPLATAADARSGDAISFPTSVTLKDIRPGFEIEVEVYSLSHSSGTNSSADRPGAKSRVTPRKLLNTITSGLVWPSGSPQTSLSRRSSNFCLVGSHTISLASLGSNKFPLDKMKFEGKIRKLLGDEFQEKVPFLSPLEGNIYLKLDSEGHSDVRHQGFLTVFDLISGFGVWNRRFFVLQGCDLFYWNHPNDRETKEAEGSISLSKFPSQCVRPVNRDSCARPFTFELANEVRLQEDQNQEPLSRCWFSADTKQERLDWMKKLNQVLLDFHTWNRARPEPQQQNTTSSGNQ</sequence>
<evidence type="ECO:0000256" key="1">
    <source>
        <dbReference type="SAM" id="MobiDB-lite"/>
    </source>
</evidence>
<comment type="caution">
    <text evidence="3">The sequence shown here is derived from an EMBL/GenBank/DDBJ whole genome shotgun (WGS) entry which is preliminary data.</text>
</comment>
<dbReference type="InterPro" id="IPR037840">
    <property type="entry name" value="PH_Anillin"/>
</dbReference>
<feature type="region of interest" description="Disordered" evidence="1">
    <location>
        <begin position="626"/>
        <end position="675"/>
    </location>
</feature>
<feature type="region of interest" description="Disordered" evidence="1">
    <location>
        <begin position="1"/>
        <end position="76"/>
    </location>
</feature>
<feature type="domain" description="PH" evidence="2">
    <location>
        <begin position="1052"/>
        <end position="1167"/>
    </location>
</feature>
<feature type="compositionally biased region" description="Polar residues" evidence="1">
    <location>
        <begin position="315"/>
        <end position="330"/>
    </location>
</feature>
<dbReference type="GO" id="GO:0000915">
    <property type="term" value="P:actomyosin contractile ring assembly"/>
    <property type="evidence" value="ECO:0007669"/>
    <property type="project" value="TreeGrafter"/>
</dbReference>
<feature type="region of interest" description="Disordered" evidence="1">
    <location>
        <begin position="837"/>
        <end position="857"/>
    </location>
</feature>
<gene>
    <name evidence="3" type="ORF">G4P62_013150</name>
</gene>
<dbReference type="SUPFAM" id="SSF50729">
    <property type="entry name" value="PH domain-like"/>
    <property type="match status" value="1"/>
</dbReference>
<feature type="region of interest" description="Disordered" evidence="1">
    <location>
        <begin position="574"/>
        <end position="602"/>
    </location>
</feature>
<feature type="compositionally biased region" description="Basic and acidic residues" evidence="1">
    <location>
        <begin position="257"/>
        <end position="273"/>
    </location>
</feature>
<feature type="region of interest" description="Disordered" evidence="1">
    <location>
        <begin position="379"/>
        <end position="442"/>
    </location>
</feature>
<dbReference type="GO" id="GO:0031106">
    <property type="term" value="P:septin ring organization"/>
    <property type="evidence" value="ECO:0007669"/>
    <property type="project" value="TreeGrafter"/>
</dbReference>
<dbReference type="Gene3D" id="2.30.29.30">
    <property type="entry name" value="Pleckstrin-homology domain (PH domain)/Phosphotyrosine-binding domain (PTB)"/>
    <property type="match status" value="1"/>
</dbReference>
<dbReference type="CDD" id="cd01263">
    <property type="entry name" value="PH_anillin"/>
    <property type="match status" value="1"/>
</dbReference>
<organism evidence="3 4">
    <name type="scientific">Nothobranchius furzeri</name>
    <name type="common">Turquoise killifish</name>
    <dbReference type="NCBI Taxonomy" id="105023"/>
    <lineage>
        <taxon>Eukaryota</taxon>
        <taxon>Metazoa</taxon>
        <taxon>Chordata</taxon>
        <taxon>Craniata</taxon>
        <taxon>Vertebrata</taxon>
        <taxon>Euteleostomi</taxon>
        <taxon>Actinopterygii</taxon>
        <taxon>Neopterygii</taxon>
        <taxon>Teleostei</taxon>
        <taxon>Neoteleostei</taxon>
        <taxon>Acanthomorphata</taxon>
        <taxon>Ovalentaria</taxon>
        <taxon>Atherinomorphae</taxon>
        <taxon>Cyprinodontiformes</taxon>
        <taxon>Nothobranchiidae</taxon>
        <taxon>Nothobranchius</taxon>
    </lineage>
</organism>
<dbReference type="SMART" id="SM00233">
    <property type="entry name" value="PH"/>
    <property type="match status" value="1"/>
</dbReference>
<evidence type="ECO:0000313" key="3">
    <source>
        <dbReference type="EMBL" id="KAF7225142.1"/>
    </source>
</evidence>
<dbReference type="InterPro" id="IPR051364">
    <property type="entry name" value="Cytokinesis/Rho-signaling"/>
</dbReference>
<dbReference type="PANTHER" id="PTHR21538">
    <property type="entry name" value="ANILLIN/RHOTEKIN RTKN"/>
    <property type="match status" value="1"/>
</dbReference>
<feature type="compositionally biased region" description="Basic and acidic residues" evidence="1">
    <location>
        <begin position="645"/>
        <end position="672"/>
    </location>
</feature>
<name>A0A9D3BWD8_NOTFU</name>
<feature type="compositionally biased region" description="Low complexity" evidence="1">
    <location>
        <begin position="245"/>
        <end position="255"/>
    </location>
</feature>
<feature type="region of interest" description="Disordered" evidence="1">
    <location>
        <begin position="315"/>
        <end position="336"/>
    </location>
</feature>
<feature type="compositionally biased region" description="Polar residues" evidence="1">
    <location>
        <begin position="50"/>
        <end position="60"/>
    </location>
</feature>
<protein>
    <submittedName>
        <fullName evidence="3">Transcript variant X1</fullName>
    </submittedName>
</protein>
<feature type="compositionally biased region" description="Polar residues" evidence="1">
    <location>
        <begin position="155"/>
        <end position="173"/>
    </location>
</feature>
<feature type="region of interest" description="Disordered" evidence="1">
    <location>
        <begin position="128"/>
        <end position="283"/>
    </location>
</feature>
<accession>A0A9D3BWD8</accession>
<feature type="region of interest" description="Disordered" evidence="1">
    <location>
        <begin position="710"/>
        <end position="731"/>
    </location>
</feature>
<dbReference type="InterPro" id="IPR012966">
    <property type="entry name" value="AHD"/>
</dbReference>
<dbReference type="Pfam" id="PF00169">
    <property type="entry name" value="PH"/>
    <property type="match status" value="1"/>
</dbReference>
<dbReference type="InterPro" id="IPR011993">
    <property type="entry name" value="PH-like_dom_sf"/>
</dbReference>
<feature type="region of interest" description="Disordered" evidence="1">
    <location>
        <begin position="745"/>
        <end position="766"/>
    </location>
</feature>
<feature type="compositionally biased region" description="Low complexity" evidence="1">
    <location>
        <begin position="710"/>
        <end position="727"/>
    </location>
</feature>
<proteinExistence type="predicted"/>
<feature type="compositionally biased region" description="Basic and acidic residues" evidence="1">
    <location>
        <begin position="488"/>
        <end position="500"/>
    </location>
</feature>
<dbReference type="PROSITE" id="PS50003">
    <property type="entry name" value="PH_DOMAIN"/>
    <property type="match status" value="1"/>
</dbReference>
<feature type="region of interest" description="Disordered" evidence="1">
    <location>
        <begin position="481"/>
        <end position="526"/>
    </location>
</feature>
<feature type="compositionally biased region" description="Basic and acidic residues" evidence="1">
    <location>
        <begin position="34"/>
        <end position="48"/>
    </location>
</feature>
<feature type="compositionally biased region" description="Basic and acidic residues" evidence="1">
    <location>
        <begin position="389"/>
        <end position="420"/>
    </location>
</feature>
<feature type="region of interest" description="Disordered" evidence="1">
    <location>
        <begin position="346"/>
        <end position="365"/>
    </location>
</feature>